<dbReference type="RefSeq" id="WP_101183159.1">
    <property type="nucleotide sequence ID" value="NZ_CP031218.1"/>
</dbReference>
<dbReference type="KEGG" id="ahs:AHALO_1623"/>
<keyword evidence="3" id="KW-1185">Reference proteome</keyword>
<keyword evidence="1" id="KW-1133">Transmembrane helix</keyword>
<accession>A0A2N1J6M8</accession>
<evidence type="ECO:0000256" key="1">
    <source>
        <dbReference type="SAM" id="Phobius"/>
    </source>
</evidence>
<gene>
    <name evidence="2" type="ORF">CP960_00175</name>
</gene>
<sequence>MVIKSFIYSLLVIAVGFYFVPIDNANSKDDKKDIALVSFNDSTMYTLNEETTTKIVNSKKVSRFKTKDIMYEGDFILKANDKKVENATDYISANVIIKRDANFTFLDDVKFRRNDFISLDTEELYYNENTQVAKNSVAFKGYYYKHKIDGKNLYLDMKNEIMRAKSSHFEIETTR</sequence>
<keyword evidence="1" id="KW-0472">Membrane</keyword>
<evidence type="ECO:0000313" key="2">
    <source>
        <dbReference type="EMBL" id="PKI82206.1"/>
    </source>
</evidence>
<dbReference type="OrthoDB" id="5348970at2"/>
<dbReference type="EMBL" id="NXIF01000002">
    <property type="protein sequence ID" value="PKI82206.1"/>
    <property type="molecule type" value="Genomic_DNA"/>
</dbReference>
<feature type="transmembrane region" description="Helical" evidence="1">
    <location>
        <begin position="6"/>
        <end position="22"/>
    </location>
</feature>
<proteinExistence type="predicted"/>
<dbReference type="Proteomes" id="UP000233248">
    <property type="component" value="Unassembled WGS sequence"/>
</dbReference>
<name>A0A2N1J6M8_9BACT</name>
<comment type="caution">
    <text evidence="2">The sequence shown here is derived from an EMBL/GenBank/DDBJ whole genome shotgun (WGS) entry which is preliminary data.</text>
</comment>
<dbReference type="AlphaFoldDB" id="A0A2N1J6M8"/>
<evidence type="ECO:0008006" key="4">
    <source>
        <dbReference type="Google" id="ProtNLM"/>
    </source>
</evidence>
<evidence type="ECO:0000313" key="3">
    <source>
        <dbReference type="Proteomes" id="UP000233248"/>
    </source>
</evidence>
<reference evidence="2 3" key="1">
    <citation type="submission" date="2017-09" db="EMBL/GenBank/DDBJ databases">
        <title>Genomics of the genus Arcobacter.</title>
        <authorList>
            <person name="Perez-Cataluna A."/>
            <person name="Figueras M.J."/>
            <person name="Salas-Masso N."/>
        </authorList>
    </citation>
    <scope>NUCLEOTIDE SEQUENCE [LARGE SCALE GENOMIC DNA]</scope>
    <source>
        <strain evidence="2 3">DSM 18005</strain>
    </source>
</reference>
<organism evidence="2 3">
    <name type="scientific">Malaciobacter halophilus</name>
    <dbReference type="NCBI Taxonomy" id="197482"/>
    <lineage>
        <taxon>Bacteria</taxon>
        <taxon>Pseudomonadati</taxon>
        <taxon>Campylobacterota</taxon>
        <taxon>Epsilonproteobacteria</taxon>
        <taxon>Campylobacterales</taxon>
        <taxon>Arcobacteraceae</taxon>
        <taxon>Malaciobacter</taxon>
    </lineage>
</organism>
<keyword evidence="1" id="KW-0812">Transmembrane</keyword>
<protein>
    <recommendedName>
        <fullName evidence="4">LPS export ABC transporter periplasmic protein LptC</fullName>
    </recommendedName>
</protein>